<proteinExistence type="predicted"/>
<protein>
    <submittedName>
        <fullName evidence="1">WD40 repeat domain-containing protein</fullName>
    </submittedName>
</protein>
<dbReference type="EMBL" id="JAQFWQ010000010">
    <property type="protein sequence ID" value="MDA2810122.1"/>
    <property type="molecule type" value="Genomic_DNA"/>
</dbReference>
<reference evidence="1 2" key="1">
    <citation type="submission" date="2023-01" db="EMBL/GenBank/DDBJ databases">
        <title>Draft genome sequence of Nocardiopsis sp. RSe5-2 isolated from halophytes.</title>
        <authorList>
            <person name="Duangmal K."/>
            <person name="Chantavorakit T."/>
        </authorList>
    </citation>
    <scope>NUCLEOTIDE SEQUENCE [LARGE SCALE GENOMIC DNA]</scope>
    <source>
        <strain evidence="1 2">RSe5-2</strain>
    </source>
</reference>
<dbReference type="RefSeq" id="WP_270684080.1">
    <property type="nucleotide sequence ID" value="NZ_JAQFWQ010000010.1"/>
</dbReference>
<dbReference type="Gene3D" id="2.120.10.30">
    <property type="entry name" value="TolB, C-terminal domain"/>
    <property type="match status" value="1"/>
</dbReference>
<evidence type="ECO:0000313" key="2">
    <source>
        <dbReference type="Proteomes" id="UP001527866"/>
    </source>
</evidence>
<organism evidence="1 2">
    <name type="scientific">Nocardiopsis endophytica</name>
    <dbReference type="NCBI Taxonomy" id="3018445"/>
    <lineage>
        <taxon>Bacteria</taxon>
        <taxon>Bacillati</taxon>
        <taxon>Actinomycetota</taxon>
        <taxon>Actinomycetes</taxon>
        <taxon>Streptosporangiales</taxon>
        <taxon>Nocardiopsidaceae</taxon>
        <taxon>Nocardiopsis</taxon>
    </lineage>
</organism>
<dbReference type="SUPFAM" id="SSF82171">
    <property type="entry name" value="DPP6 N-terminal domain-like"/>
    <property type="match status" value="1"/>
</dbReference>
<dbReference type="InterPro" id="IPR011042">
    <property type="entry name" value="6-blade_b-propeller_TolB-like"/>
</dbReference>
<evidence type="ECO:0000313" key="1">
    <source>
        <dbReference type="EMBL" id="MDA2810122.1"/>
    </source>
</evidence>
<comment type="caution">
    <text evidence="1">The sequence shown here is derived from an EMBL/GenBank/DDBJ whole genome shotgun (WGS) entry which is preliminary data.</text>
</comment>
<accession>A0ABT4TZJ1</accession>
<keyword evidence="2" id="KW-1185">Reference proteome</keyword>
<gene>
    <name evidence="1" type="ORF">O4J56_05680</name>
</gene>
<sequence length="323" mass="34760">MTRSPDHTPDHPPAHHRSLLRTAAVLGTAVLAAAGAPTAAGADAGGPPPNALIAYTLFGLPDEDLMDMGLVRPDGSSLDTGSVRGAASQVLWGAGDDLLTIGIFEDSDAAGAPPLRILDVETMELGEEYRPSAFAHNVLAWSPDGGELLYADFVPKRSLYLKVWDRAADERRDLDSAGGSAWNWEWDEGAWDPEGQGYFLIHASDPEAGRLTLMSPGGEREAEIRAFDRPVHDLVVTDDGERLLLTMEDGGDTVGISMDRDGGSVDEVFRYGGVVDELDWSSDGRWVVFSEGPNVYTARVEPELVPEEVTTAPRDIDHLDWAA</sequence>
<dbReference type="Proteomes" id="UP001527866">
    <property type="component" value="Unassembled WGS sequence"/>
</dbReference>
<dbReference type="PROSITE" id="PS51318">
    <property type="entry name" value="TAT"/>
    <property type="match status" value="1"/>
</dbReference>
<name>A0ABT4TZJ1_9ACTN</name>
<dbReference type="InterPro" id="IPR006311">
    <property type="entry name" value="TAT_signal"/>
</dbReference>